<evidence type="ECO:0000259" key="7">
    <source>
        <dbReference type="Pfam" id="PF18052"/>
    </source>
</evidence>
<keyword evidence="1" id="KW-0433">Leucine-rich repeat</keyword>
<keyword evidence="10" id="KW-1185">Reference proteome</keyword>
<dbReference type="InterPro" id="IPR056789">
    <property type="entry name" value="LRR_R13L1-DRL21"/>
</dbReference>
<organism evidence="9 10">
    <name type="scientific">Corchorus olitorius</name>
    <dbReference type="NCBI Taxonomy" id="93759"/>
    <lineage>
        <taxon>Eukaryota</taxon>
        <taxon>Viridiplantae</taxon>
        <taxon>Streptophyta</taxon>
        <taxon>Embryophyta</taxon>
        <taxon>Tracheophyta</taxon>
        <taxon>Spermatophyta</taxon>
        <taxon>Magnoliopsida</taxon>
        <taxon>eudicotyledons</taxon>
        <taxon>Gunneridae</taxon>
        <taxon>Pentapetalae</taxon>
        <taxon>rosids</taxon>
        <taxon>malvids</taxon>
        <taxon>Malvales</taxon>
        <taxon>Malvaceae</taxon>
        <taxon>Grewioideae</taxon>
        <taxon>Apeibeae</taxon>
        <taxon>Corchorus</taxon>
    </lineage>
</organism>
<evidence type="ECO:0000313" key="10">
    <source>
        <dbReference type="Proteomes" id="UP000187203"/>
    </source>
</evidence>
<dbReference type="GO" id="GO:0043531">
    <property type="term" value="F:ADP binding"/>
    <property type="evidence" value="ECO:0007669"/>
    <property type="project" value="InterPro"/>
</dbReference>
<comment type="caution">
    <text evidence="9">The sequence shown here is derived from an EMBL/GenBank/DDBJ whole genome shotgun (WGS) entry which is preliminary data.</text>
</comment>
<dbReference type="InterPro" id="IPR002182">
    <property type="entry name" value="NB-ARC"/>
</dbReference>
<protein>
    <submittedName>
        <fullName evidence="9">NB-ARC domain-containing protein</fullName>
    </submittedName>
</protein>
<dbReference type="Proteomes" id="UP000187203">
    <property type="component" value="Unassembled WGS sequence"/>
</dbReference>
<evidence type="ECO:0000259" key="6">
    <source>
        <dbReference type="Pfam" id="PF00931"/>
    </source>
</evidence>
<dbReference type="Gene3D" id="1.20.5.4130">
    <property type="match status" value="1"/>
</dbReference>
<evidence type="ECO:0000256" key="5">
    <source>
        <dbReference type="ARBA" id="ARBA00022840"/>
    </source>
</evidence>
<dbReference type="InterPro" id="IPR042197">
    <property type="entry name" value="Apaf_helical"/>
</dbReference>
<evidence type="ECO:0000256" key="4">
    <source>
        <dbReference type="ARBA" id="ARBA00022821"/>
    </source>
</evidence>
<feature type="domain" description="R13L1/DRL21-like LRR repeat region" evidence="8">
    <location>
        <begin position="291"/>
        <end position="403"/>
    </location>
</feature>
<dbReference type="Pfam" id="PF25019">
    <property type="entry name" value="LRR_R13L1-DRL21"/>
    <property type="match status" value="1"/>
</dbReference>
<gene>
    <name evidence="9" type="ORF">COLO4_33947</name>
</gene>
<evidence type="ECO:0000256" key="2">
    <source>
        <dbReference type="ARBA" id="ARBA00022737"/>
    </source>
</evidence>
<evidence type="ECO:0000313" key="9">
    <source>
        <dbReference type="EMBL" id="OMO60088.1"/>
    </source>
</evidence>
<dbReference type="Pfam" id="PF18052">
    <property type="entry name" value="Rx_N"/>
    <property type="match status" value="1"/>
</dbReference>
<dbReference type="Pfam" id="PF00931">
    <property type="entry name" value="NB-ARC"/>
    <property type="match status" value="1"/>
</dbReference>
<keyword evidence="3" id="KW-0547">Nucleotide-binding</keyword>
<dbReference type="AlphaFoldDB" id="A0A1R3GPP0"/>
<accession>A0A1R3GPP0</accession>
<keyword evidence="5" id="KW-0067">ATP-binding</keyword>
<dbReference type="EMBL" id="AWUE01021970">
    <property type="protein sequence ID" value="OMO60088.1"/>
    <property type="molecule type" value="Genomic_DNA"/>
</dbReference>
<dbReference type="GO" id="GO:0006952">
    <property type="term" value="P:defense response"/>
    <property type="evidence" value="ECO:0007669"/>
    <property type="project" value="UniProtKB-KW"/>
</dbReference>
<dbReference type="InterPro" id="IPR027417">
    <property type="entry name" value="P-loop_NTPase"/>
</dbReference>
<dbReference type="Gene3D" id="1.10.8.430">
    <property type="entry name" value="Helical domain of apoptotic protease-activating factors"/>
    <property type="match status" value="1"/>
</dbReference>
<dbReference type="PANTHER" id="PTHR36766">
    <property type="entry name" value="PLANT BROAD-SPECTRUM MILDEW RESISTANCE PROTEIN RPW8"/>
    <property type="match status" value="1"/>
</dbReference>
<reference evidence="10" key="1">
    <citation type="submission" date="2013-09" db="EMBL/GenBank/DDBJ databases">
        <title>Corchorus olitorius genome sequencing.</title>
        <authorList>
            <person name="Alam M."/>
            <person name="Haque M.S."/>
            <person name="Islam M.S."/>
            <person name="Emdad E.M."/>
            <person name="Islam M.M."/>
            <person name="Ahmed B."/>
            <person name="Halim A."/>
            <person name="Hossen Q.M.M."/>
            <person name="Hossain M.Z."/>
            <person name="Ahmed R."/>
            <person name="Khan M.M."/>
            <person name="Islam R."/>
            <person name="Rashid M.M."/>
            <person name="Khan S.A."/>
            <person name="Rahman M.S."/>
            <person name="Alam M."/>
            <person name="Yahiya A.S."/>
            <person name="Khan M.S."/>
            <person name="Azam M.S."/>
            <person name="Haque T."/>
            <person name="Lashkar M.Z.H."/>
            <person name="Akhand A.I."/>
            <person name="Morshed G."/>
            <person name="Roy S."/>
            <person name="Uddin K.S."/>
            <person name="Rabeya T."/>
            <person name="Hossain A.S."/>
            <person name="Chowdhury A."/>
            <person name="Snigdha A.R."/>
            <person name="Mortoza M.S."/>
            <person name="Matin S.A."/>
            <person name="Hoque S.M.E."/>
            <person name="Islam M.K."/>
            <person name="Roy D.K."/>
            <person name="Haider R."/>
            <person name="Moosa M.M."/>
            <person name="Elias S.M."/>
            <person name="Hasan A.M."/>
            <person name="Jahan S."/>
            <person name="Shafiuddin M."/>
            <person name="Mahmood N."/>
            <person name="Shommy N.S."/>
        </authorList>
    </citation>
    <scope>NUCLEOTIDE SEQUENCE [LARGE SCALE GENOMIC DNA]</scope>
    <source>
        <strain evidence="10">cv. O-4</strain>
    </source>
</reference>
<sequence>MVTNENSMELPLGPENKEILPFLLPEAIFSQSTYTVPMKYKTPTQILQSPKPSLRILPALKLFTLLPTMVDALVSAVSQQLTSILFQEAQHGVRVILGVKEEEVKMLSTLQTIRVVLSDAEKRQLKEQAVKVWLEKFQNVSYDIEDVLDEWKIGILKLQITRSRSMNLLRESKWKSLKCSLDCGSRGSKILITTSKENVATNMGCSKLFRLGKLSKEDCLSLFSCLAYFGKNEKERNGLEDIGKKIADKCQGLPLVAKTLGGLLRFKRSREQWQRILNIGIWELDEAENANLCHLRGDLEIRGLGNVTEPAEAKKARLWTKSGLRRLRLKFDSQEIQQLNNEDENVVFEALQPPPQLETLGILYCRGPVAFPSWMTSLNMLKMVQLQDCLNWEGLPPMGKLQCCPVLGACFEKGRGEDWTSISHIPTIRIDDELVLG</sequence>
<dbReference type="InterPro" id="IPR041118">
    <property type="entry name" value="Rx_N"/>
</dbReference>
<feature type="domain" description="Disease resistance N-terminal" evidence="7">
    <location>
        <begin position="74"/>
        <end position="163"/>
    </location>
</feature>
<proteinExistence type="predicted"/>
<name>A0A1R3GPP0_9ROSI</name>
<dbReference type="SUPFAM" id="SSF52540">
    <property type="entry name" value="P-loop containing nucleoside triphosphate hydrolases"/>
    <property type="match status" value="1"/>
</dbReference>
<dbReference type="OrthoDB" id="1166019at2759"/>
<dbReference type="GO" id="GO:0005524">
    <property type="term" value="F:ATP binding"/>
    <property type="evidence" value="ECO:0007669"/>
    <property type="project" value="UniProtKB-KW"/>
</dbReference>
<keyword evidence="4" id="KW-0611">Plant defense</keyword>
<evidence type="ECO:0000259" key="8">
    <source>
        <dbReference type="Pfam" id="PF25019"/>
    </source>
</evidence>
<evidence type="ECO:0000256" key="3">
    <source>
        <dbReference type="ARBA" id="ARBA00022741"/>
    </source>
</evidence>
<feature type="domain" description="NB-ARC" evidence="6">
    <location>
        <begin position="171"/>
        <end position="227"/>
    </location>
</feature>
<keyword evidence="2" id="KW-0677">Repeat</keyword>
<evidence type="ECO:0000256" key="1">
    <source>
        <dbReference type="ARBA" id="ARBA00022614"/>
    </source>
</evidence>
<dbReference type="STRING" id="93759.A0A1R3GPP0"/>
<dbReference type="PANTHER" id="PTHR36766:SF45">
    <property type="entry name" value="NB-ARC DOMAIN-CONTAINING PROTEIN"/>
    <property type="match status" value="1"/>
</dbReference>